<feature type="domain" description="Acyl-CoA dehydrogenase/oxidase N-terminal" evidence="2">
    <location>
        <begin position="38"/>
        <end position="123"/>
    </location>
</feature>
<feature type="domain" description="Acyl-CoA dehydrogenase C-terminal" evidence="3">
    <location>
        <begin position="256"/>
        <end position="386"/>
    </location>
</feature>
<evidence type="ECO:0000259" key="2">
    <source>
        <dbReference type="Pfam" id="PF02771"/>
    </source>
</evidence>
<name>A0AAU6SBI5_9MICO</name>
<dbReference type="SUPFAM" id="SSF47203">
    <property type="entry name" value="Acyl-CoA dehydrogenase C-terminal domain-like"/>
    <property type="match status" value="1"/>
</dbReference>
<sequence length="410" mass="44420">MTIDNLISAPREAIGVDLAQAPFDEELVARATKLVPFIREHASEGAAEEQVSTVVIDALADEGLLNLFVPRRLGGQATTTRTALEVLAEISRGDGATGWISSLLNAGTWFGTTYGEQTQQEIWGDNPNARISAIFTPGSSMERVEGGYIVSGRWPWASGGFAANWACLGIALDVPEGEDPRGLALFSRDQYSFERTWFVTGMKGTASNTIVMENQFVPDHRIQPFVGMRDANYLTPFKDEELTSRMAFIPLAAIILIAPQLGLARHAMELTLKKLPNKGVAYTRYTEARNSPSHQLGIAEAATKLRLAELLAANMADLIDSSAAANELQPLETRVQIRNDVGVVADLCKEAIGILMTLNGAGSFAEPNVLSRVWRDSEIAARHAYVTSAVGKEVYGRVLLGTDDPITMDV</sequence>
<dbReference type="Pfam" id="PF08028">
    <property type="entry name" value="Acyl-CoA_dh_2"/>
    <property type="match status" value="1"/>
</dbReference>
<protein>
    <submittedName>
        <fullName evidence="4">Acyl-CoA dehydrogenase family protein</fullName>
    </submittedName>
</protein>
<dbReference type="PIRSF" id="PIRSF016578">
    <property type="entry name" value="HsaA"/>
    <property type="match status" value="1"/>
</dbReference>
<dbReference type="RefSeq" id="WP_349428816.1">
    <property type="nucleotide sequence ID" value="NZ_CP151632.1"/>
</dbReference>
<keyword evidence="1" id="KW-0560">Oxidoreductase</keyword>
<accession>A0AAU6SBI5</accession>
<dbReference type="InterPro" id="IPR013786">
    <property type="entry name" value="AcylCoA_DH/ox_N"/>
</dbReference>
<dbReference type="AlphaFoldDB" id="A0AAU6SBI5"/>
<reference evidence="4" key="1">
    <citation type="submission" date="2024-04" db="EMBL/GenBank/DDBJ databases">
        <authorList>
            <person name="Roder T."/>
            <person name="Oberhansli S."/>
            <person name="Kreuzer M."/>
        </authorList>
    </citation>
    <scope>NUCLEOTIDE SEQUENCE</scope>
    <source>
        <strain evidence="4">LWS13-1.2</strain>
    </source>
</reference>
<dbReference type="Gene3D" id="1.20.140.10">
    <property type="entry name" value="Butyryl-CoA Dehydrogenase, subunit A, domain 3"/>
    <property type="match status" value="1"/>
</dbReference>
<dbReference type="GO" id="GO:0050660">
    <property type="term" value="F:flavin adenine dinucleotide binding"/>
    <property type="evidence" value="ECO:0007669"/>
    <property type="project" value="InterPro"/>
</dbReference>
<dbReference type="Gene3D" id="1.10.540.10">
    <property type="entry name" value="Acyl-CoA dehydrogenase/oxidase, N-terminal domain"/>
    <property type="match status" value="1"/>
</dbReference>
<evidence type="ECO:0000259" key="3">
    <source>
        <dbReference type="Pfam" id="PF08028"/>
    </source>
</evidence>
<dbReference type="InterPro" id="IPR046373">
    <property type="entry name" value="Acyl-CoA_Oxase/DH_mid-dom_sf"/>
</dbReference>
<dbReference type="Gene3D" id="2.40.110.10">
    <property type="entry name" value="Butyryl-CoA Dehydrogenase, subunit A, domain 2"/>
    <property type="match status" value="1"/>
</dbReference>
<dbReference type="PANTHER" id="PTHR43884:SF12">
    <property type="entry name" value="ISOVALERYL-COA DEHYDROGENASE, MITOCHONDRIAL-RELATED"/>
    <property type="match status" value="1"/>
</dbReference>
<dbReference type="EMBL" id="CP151632">
    <property type="protein sequence ID" value="WZO34256.1"/>
    <property type="molecule type" value="Genomic_DNA"/>
</dbReference>
<dbReference type="Pfam" id="PF02771">
    <property type="entry name" value="Acyl-CoA_dh_N"/>
    <property type="match status" value="1"/>
</dbReference>
<dbReference type="GO" id="GO:0003995">
    <property type="term" value="F:acyl-CoA dehydrogenase activity"/>
    <property type="evidence" value="ECO:0007669"/>
    <property type="project" value="TreeGrafter"/>
</dbReference>
<dbReference type="InterPro" id="IPR037069">
    <property type="entry name" value="AcylCoA_DH/ox_N_sf"/>
</dbReference>
<proteinExistence type="predicted"/>
<dbReference type="SUPFAM" id="SSF56645">
    <property type="entry name" value="Acyl-CoA dehydrogenase NM domain-like"/>
    <property type="match status" value="1"/>
</dbReference>
<organism evidence="4">
    <name type="scientific">Microbacterium sp. LWS13-1.2</name>
    <dbReference type="NCBI Taxonomy" id="3135264"/>
    <lineage>
        <taxon>Bacteria</taxon>
        <taxon>Bacillati</taxon>
        <taxon>Actinomycetota</taxon>
        <taxon>Actinomycetes</taxon>
        <taxon>Micrococcales</taxon>
        <taxon>Microbacteriaceae</taxon>
        <taxon>Microbacterium</taxon>
    </lineage>
</organism>
<gene>
    <name evidence="4" type="ORF">MRBLWS13_001909</name>
</gene>
<dbReference type="InterPro" id="IPR009100">
    <property type="entry name" value="AcylCoA_DH/oxidase_NM_dom_sf"/>
</dbReference>
<dbReference type="InterPro" id="IPR013107">
    <property type="entry name" value="Acyl-CoA_DH_C"/>
</dbReference>
<evidence type="ECO:0000313" key="4">
    <source>
        <dbReference type="EMBL" id="WZO34256.1"/>
    </source>
</evidence>
<evidence type="ECO:0000256" key="1">
    <source>
        <dbReference type="ARBA" id="ARBA00023002"/>
    </source>
</evidence>
<dbReference type="InterPro" id="IPR036250">
    <property type="entry name" value="AcylCo_DH-like_C"/>
</dbReference>
<dbReference type="PANTHER" id="PTHR43884">
    <property type="entry name" value="ACYL-COA DEHYDROGENASE"/>
    <property type="match status" value="1"/>
</dbReference>